<evidence type="ECO:0000313" key="1">
    <source>
        <dbReference type="EMBL" id="KAI8036570.1"/>
    </source>
</evidence>
<evidence type="ECO:0000313" key="2">
    <source>
        <dbReference type="Proteomes" id="UP001059596"/>
    </source>
</evidence>
<accession>A0A9P9YH01</accession>
<feature type="non-terminal residue" evidence="1">
    <location>
        <position position="50"/>
    </location>
</feature>
<comment type="caution">
    <text evidence="1">The sequence shown here is derived from an EMBL/GenBank/DDBJ whole genome shotgun (WGS) entry which is preliminary data.</text>
</comment>
<keyword evidence="2" id="KW-1185">Reference proteome</keyword>
<dbReference type="AlphaFoldDB" id="A0A9P9YH01"/>
<feature type="non-terminal residue" evidence="1">
    <location>
        <position position="1"/>
    </location>
</feature>
<protein>
    <submittedName>
        <fullName evidence="1">Uncharacterized protein</fullName>
    </submittedName>
</protein>
<sequence>INRRLQPKTAAFDEKAVDVRKIRIKQLRTLEYRAATSWAIHSTRSKCRTA</sequence>
<dbReference type="Proteomes" id="UP001059596">
    <property type="component" value="Unassembled WGS sequence"/>
</dbReference>
<name>A0A9P9YH01_9MUSC</name>
<organism evidence="1 2">
    <name type="scientific">Drosophila gunungcola</name>
    <name type="common">fruit fly</name>
    <dbReference type="NCBI Taxonomy" id="103775"/>
    <lineage>
        <taxon>Eukaryota</taxon>
        <taxon>Metazoa</taxon>
        <taxon>Ecdysozoa</taxon>
        <taxon>Arthropoda</taxon>
        <taxon>Hexapoda</taxon>
        <taxon>Insecta</taxon>
        <taxon>Pterygota</taxon>
        <taxon>Neoptera</taxon>
        <taxon>Endopterygota</taxon>
        <taxon>Diptera</taxon>
        <taxon>Brachycera</taxon>
        <taxon>Muscomorpha</taxon>
        <taxon>Ephydroidea</taxon>
        <taxon>Drosophilidae</taxon>
        <taxon>Drosophila</taxon>
        <taxon>Sophophora</taxon>
    </lineage>
</organism>
<gene>
    <name evidence="1" type="ORF">M5D96_010641</name>
</gene>
<dbReference type="EMBL" id="JAMKOV010000017">
    <property type="protein sequence ID" value="KAI8036570.1"/>
    <property type="molecule type" value="Genomic_DNA"/>
</dbReference>
<reference evidence="1" key="1">
    <citation type="journal article" date="2023" name="Genome Biol. Evol.">
        <title>Long-read-based Genome Assembly of Drosophila gunungcola Reveals Fewer Chemosensory Genes in Flower-breeding Species.</title>
        <authorList>
            <person name="Negi A."/>
            <person name="Liao B.Y."/>
            <person name="Yeh S.D."/>
        </authorList>
    </citation>
    <scope>NUCLEOTIDE SEQUENCE</scope>
    <source>
        <strain evidence="1">Sukarami</strain>
    </source>
</reference>
<proteinExistence type="predicted"/>